<dbReference type="Proteomes" id="UP000299102">
    <property type="component" value="Unassembled WGS sequence"/>
</dbReference>
<gene>
    <name evidence="1" type="ORF">EVAR_14896_1</name>
</gene>
<reference evidence="1 2" key="1">
    <citation type="journal article" date="2019" name="Commun. Biol.">
        <title>The bagworm genome reveals a unique fibroin gene that provides high tensile strength.</title>
        <authorList>
            <person name="Kono N."/>
            <person name="Nakamura H."/>
            <person name="Ohtoshi R."/>
            <person name="Tomita M."/>
            <person name="Numata K."/>
            <person name="Arakawa K."/>
        </authorList>
    </citation>
    <scope>NUCLEOTIDE SEQUENCE [LARGE SCALE GENOMIC DNA]</scope>
</reference>
<dbReference type="OrthoDB" id="7382669at2759"/>
<protein>
    <submittedName>
        <fullName evidence="1">Uncharacterized protein</fullName>
    </submittedName>
</protein>
<name>A0A4C1V4Q2_EUMVA</name>
<organism evidence="1 2">
    <name type="scientific">Eumeta variegata</name>
    <name type="common">Bagworm moth</name>
    <name type="synonym">Eumeta japonica</name>
    <dbReference type="NCBI Taxonomy" id="151549"/>
    <lineage>
        <taxon>Eukaryota</taxon>
        <taxon>Metazoa</taxon>
        <taxon>Ecdysozoa</taxon>
        <taxon>Arthropoda</taxon>
        <taxon>Hexapoda</taxon>
        <taxon>Insecta</taxon>
        <taxon>Pterygota</taxon>
        <taxon>Neoptera</taxon>
        <taxon>Endopterygota</taxon>
        <taxon>Lepidoptera</taxon>
        <taxon>Glossata</taxon>
        <taxon>Ditrysia</taxon>
        <taxon>Tineoidea</taxon>
        <taxon>Psychidae</taxon>
        <taxon>Oiketicinae</taxon>
        <taxon>Eumeta</taxon>
    </lineage>
</organism>
<keyword evidence="2" id="KW-1185">Reference proteome</keyword>
<proteinExistence type="predicted"/>
<sequence>MAAPIRAQQSPSMQPTGLGHAVEFILVHELIQLTSLALGLLECVKPLVVDGVAALRTTVIYSSNPHWARIAHLRSLEVGRACLYWENLHFLLDYILCDGPHLTGYGCFERRSHGTGLNETSVCLCGQTDKIHRDLWTCPLCDNVKKAMSSEIDVMNVDIVYYADAISTRASLRRFREYARA</sequence>
<dbReference type="EMBL" id="BGZK01000270">
    <property type="protein sequence ID" value="GBP33215.1"/>
    <property type="molecule type" value="Genomic_DNA"/>
</dbReference>
<dbReference type="AlphaFoldDB" id="A0A4C1V4Q2"/>
<comment type="caution">
    <text evidence="1">The sequence shown here is derived from an EMBL/GenBank/DDBJ whole genome shotgun (WGS) entry which is preliminary data.</text>
</comment>
<evidence type="ECO:0000313" key="2">
    <source>
        <dbReference type="Proteomes" id="UP000299102"/>
    </source>
</evidence>
<evidence type="ECO:0000313" key="1">
    <source>
        <dbReference type="EMBL" id="GBP33215.1"/>
    </source>
</evidence>
<accession>A0A4C1V4Q2</accession>